<proteinExistence type="predicted"/>
<accession>A0A921G9K5</accession>
<comment type="caution">
    <text evidence="1">The sequence shown here is derived from an EMBL/GenBank/DDBJ whole genome shotgun (WGS) entry which is preliminary data.</text>
</comment>
<dbReference type="EMBL" id="DYWV01000161">
    <property type="protein sequence ID" value="HJF40218.1"/>
    <property type="molecule type" value="Genomic_DNA"/>
</dbReference>
<protein>
    <submittedName>
        <fullName evidence="1">Uncharacterized protein</fullName>
    </submittedName>
</protein>
<dbReference type="Proteomes" id="UP000749320">
    <property type="component" value="Unassembled WGS sequence"/>
</dbReference>
<name>A0A921G9K5_9FIRM</name>
<gene>
    <name evidence="1" type="ORF">K8V91_04770</name>
</gene>
<dbReference type="AlphaFoldDB" id="A0A921G9K5"/>
<reference evidence="1" key="2">
    <citation type="submission" date="2021-09" db="EMBL/GenBank/DDBJ databases">
        <authorList>
            <person name="Gilroy R."/>
        </authorList>
    </citation>
    <scope>NUCLEOTIDE SEQUENCE</scope>
    <source>
        <strain evidence="1">CHK193-16274</strain>
    </source>
</reference>
<organism evidence="1 2">
    <name type="scientific">Thomasclavelia spiroformis</name>
    <dbReference type="NCBI Taxonomy" id="29348"/>
    <lineage>
        <taxon>Bacteria</taxon>
        <taxon>Bacillati</taxon>
        <taxon>Bacillota</taxon>
        <taxon>Erysipelotrichia</taxon>
        <taxon>Erysipelotrichales</taxon>
        <taxon>Coprobacillaceae</taxon>
        <taxon>Thomasclavelia</taxon>
    </lineage>
</organism>
<evidence type="ECO:0000313" key="1">
    <source>
        <dbReference type="EMBL" id="HJF40218.1"/>
    </source>
</evidence>
<sequence>MNELNEIIKALKVIQDICEKHYHCADCPLRKDESDCSLREGDIPKNWTLYDPQNIKLIL</sequence>
<evidence type="ECO:0000313" key="2">
    <source>
        <dbReference type="Proteomes" id="UP000749320"/>
    </source>
</evidence>
<reference evidence="1" key="1">
    <citation type="journal article" date="2021" name="PeerJ">
        <title>Extensive microbial diversity within the chicken gut microbiome revealed by metagenomics and culture.</title>
        <authorList>
            <person name="Gilroy R."/>
            <person name="Ravi A."/>
            <person name="Getino M."/>
            <person name="Pursley I."/>
            <person name="Horton D.L."/>
            <person name="Alikhan N.F."/>
            <person name="Baker D."/>
            <person name="Gharbi K."/>
            <person name="Hall N."/>
            <person name="Watson M."/>
            <person name="Adriaenssens E.M."/>
            <person name="Foster-Nyarko E."/>
            <person name="Jarju S."/>
            <person name="Secka A."/>
            <person name="Antonio M."/>
            <person name="Oren A."/>
            <person name="Chaudhuri R.R."/>
            <person name="La Ragione R."/>
            <person name="Hildebrand F."/>
            <person name="Pallen M.J."/>
        </authorList>
    </citation>
    <scope>NUCLEOTIDE SEQUENCE</scope>
    <source>
        <strain evidence="1">CHK193-16274</strain>
    </source>
</reference>